<dbReference type="SUPFAM" id="SSF57667">
    <property type="entry name" value="beta-beta-alpha zinc fingers"/>
    <property type="match status" value="1"/>
</dbReference>
<dbReference type="EMBL" id="NAJP01000016">
    <property type="protein sequence ID" value="TKA44046.1"/>
    <property type="molecule type" value="Genomic_DNA"/>
</dbReference>
<gene>
    <name evidence="3" type="ORF">B0A54_04812</name>
</gene>
<keyword evidence="1" id="KW-0862">Zinc</keyword>
<protein>
    <recommendedName>
        <fullName evidence="2">C2H2-type domain-containing protein</fullName>
    </recommendedName>
</protein>
<keyword evidence="1" id="KW-0863">Zinc-finger</keyword>
<dbReference type="Proteomes" id="UP000310066">
    <property type="component" value="Unassembled WGS sequence"/>
</dbReference>
<dbReference type="PROSITE" id="PS50157">
    <property type="entry name" value="ZINC_FINGER_C2H2_2"/>
    <property type="match status" value="1"/>
</dbReference>
<dbReference type="GO" id="GO:0008270">
    <property type="term" value="F:zinc ion binding"/>
    <property type="evidence" value="ECO:0007669"/>
    <property type="project" value="UniProtKB-KW"/>
</dbReference>
<evidence type="ECO:0000259" key="2">
    <source>
        <dbReference type="PROSITE" id="PS50157"/>
    </source>
</evidence>
<dbReference type="AlphaFoldDB" id="A0A4U0V7X6"/>
<dbReference type="Pfam" id="PF00096">
    <property type="entry name" value="zf-C2H2"/>
    <property type="match status" value="1"/>
</dbReference>
<dbReference type="Gene3D" id="3.30.160.60">
    <property type="entry name" value="Classic Zinc Finger"/>
    <property type="match status" value="1"/>
</dbReference>
<evidence type="ECO:0000313" key="4">
    <source>
        <dbReference type="Proteomes" id="UP000310066"/>
    </source>
</evidence>
<dbReference type="InterPro" id="IPR013087">
    <property type="entry name" value="Znf_C2H2_type"/>
</dbReference>
<dbReference type="OrthoDB" id="8922241at2759"/>
<proteinExistence type="predicted"/>
<name>A0A4U0V7X6_9PEZI</name>
<feature type="domain" description="C2H2-type" evidence="2">
    <location>
        <begin position="95"/>
        <end position="123"/>
    </location>
</feature>
<evidence type="ECO:0000256" key="1">
    <source>
        <dbReference type="PROSITE-ProRule" id="PRU00042"/>
    </source>
</evidence>
<evidence type="ECO:0000313" key="3">
    <source>
        <dbReference type="EMBL" id="TKA44046.1"/>
    </source>
</evidence>
<organism evidence="3 4">
    <name type="scientific">Friedmanniomyces endolithicus</name>
    <dbReference type="NCBI Taxonomy" id="329885"/>
    <lineage>
        <taxon>Eukaryota</taxon>
        <taxon>Fungi</taxon>
        <taxon>Dikarya</taxon>
        <taxon>Ascomycota</taxon>
        <taxon>Pezizomycotina</taxon>
        <taxon>Dothideomycetes</taxon>
        <taxon>Dothideomycetidae</taxon>
        <taxon>Mycosphaerellales</taxon>
        <taxon>Teratosphaeriaceae</taxon>
        <taxon>Friedmanniomyces</taxon>
    </lineage>
</organism>
<sequence>MAIDAKRSRSVKSTKTRANVAQREQSRVFDNVRETIKAAHLVNSKRVHVLQLWRQVREPHEQNVSGRSPSASKEMNYVDTVPSHHERSVHAERNYLCQLCGRGFVYPKDLERHGRDAHSPIQPYLCPNTACWYSTEGFKRSDNLKRHVEGQACPTPWPFDVYLASGR</sequence>
<reference evidence="3 4" key="1">
    <citation type="submission" date="2017-03" db="EMBL/GenBank/DDBJ databases">
        <title>Genomes of endolithic fungi from Antarctica.</title>
        <authorList>
            <person name="Coleine C."/>
            <person name="Masonjones S."/>
            <person name="Stajich J.E."/>
        </authorList>
    </citation>
    <scope>NUCLEOTIDE SEQUENCE [LARGE SCALE GENOMIC DNA]</scope>
    <source>
        <strain evidence="3 4">CCFEE 5311</strain>
    </source>
</reference>
<dbReference type="PROSITE" id="PS00028">
    <property type="entry name" value="ZINC_FINGER_C2H2_1"/>
    <property type="match status" value="1"/>
</dbReference>
<dbReference type="InterPro" id="IPR036236">
    <property type="entry name" value="Znf_C2H2_sf"/>
</dbReference>
<keyword evidence="1" id="KW-0479">Metal-binding</keyword>
<dbReference type="STRING" id="329885.A0A4U0V7X6"/>
<comment type="caution">
    <text evidence="3">The sequence shown here is derived from an EMBL/GenBank/DDBJ whole genome shotgun (WGS) entry which is preliminary data.</text>
</comment>
<accession>A0A4U0V7X6</accession>